<dbReference type="EMBL" id="CP076129">
    <property type="protein sequence ID" value="QWG09948.1"/>
    <property type="molecule type" value="Genomic_DNA"/>
</dbReference>
<keyword evidence="2" id="KW-1185">Reference proteome</keyword>
<proteinExistence type="predicted"/>
<name>A0ABX8H2L7_9BACT</name>
<evidence type="ECO:0000313" key="1">
    <source>
        <dbReference type="EMBL" id="QWG09948.1"/>
    </source>
</evidence>
<accession>A0ABX8H2L7</accession>
<sequence length="272" mass="32013">MKTKIQIFIAFTIFCSCEINNRNKSDEFTASYIIESYYHPDKYISTKYYDSCNNLLKVVTRDGMCFQYIYNKTNQLTEIVSGRNCSNGRRSIFIYDSAGNHLGNYEAMDSVINLDTIAFEQTKFYNQLNQLIQEKVSERKAMEGDVVQTWNFYKYDSTLKTSLVVKQNEITAWHGIYKYDSTGNIIELRKTRNKQKEIETYTYNKLGQLIEKEVKNNEKLETPMGVFDIPVRRTTYKYDSANFMYEEVIYDDGKFILSKIFKKLPFTVKKSP</sequence>
<evidence type="ECO:0000313" key="2">
    <source>
        <dbReference type="Proteomes" id="UP000682802"/>
    </source>
</evidence>
<dbReference type="Proteomes" id="UP000682802">
    <property type="component" value="Chromosome 2"/>
</dbReference>
<gene>
    <name evidence="1" type="ORF">KM029_19905</name>
</gene>
<dbReference type="Gene3D" id="2.180.10.10">
    <property type="entry name" value="RHS repeat-associated core"/>
    <property type="match status" value="1"/>
</dbReference>
<dbReference type="RefSeq" id="WP_144076602.1">
    <property type="nucleotide sequence ID" value="NZ_CP076129.1"/>
</dbReference>
<organism evidence="1 2">
    <name type="scientific">Flammeovirga kamogawensis</name>
    <dbReference type="NCBI Taxonomy" id="373891"/>
    <lineage>
        <taxon>Bacteria</taxon>
        <taxon>Pseudomonadati</taxon>
        <taxon>Bacteroidota</taxon>
        <taxon>Cytophagia</taxon>
        <taxon>Cytophagales</taxon>
        <taxon>Flammeovirgaceae</taxon>
        <taxon>Flammeovirga</taxon>
    </lineage>
</organism>
<protein>
    <recommendedName>
        <fullName evidence="3">RHS repeat protein</fullName>
    </recommendedName>
</protein>
<reference evidence="1 2" key="1">
    <citation type="submission" date="2021-05" db="EMBL/GenBank/DDBJ databases">
        <title>Comparative genomic studies on the polysaccharide-degrading batcterial strains of the Flammeovirga genus.</title>
        <authorList>
            <person name="Zewei F."/>
            <person name="Zheng Z."/>
            <person name="Yu L."/>
            <person name="Ruyue G."/>
            <person name="Yanhong M."/>
            <person name="Yuanyuan C."/>
            <person name="Jingyan G."/>
            <person name="Wenjun H."/>
        </authorList>
    </citation>
    <scope>NUCLEOTIDE SEQUENCE [LARGE SCALE GENOMIC DNA]</scope>
    <source>
        <strain evidence="1 2">YS10</strain>
    </source>
</reference>
<dbReference type="PROSITE" id="PS51257">
    <property type="entry name" value="PROKAR_LIPOPROTEIN"/>
    <property type="match status" value="1"/>
</dbReference>
<evidence type="ECO:0008006" key="3">
    <source>
        <dbReference type="Google" id="ProtNLM"/>
    </source>
</evidence>